<name>A0ABV9ATG5_9ACTN</name>
<sequence>MPDKKGTYEMADQIPEISPVLKQGASRRNIDAARNAVAVALFNGWTLLGTYNGSDTRSLWRCELKGCGQQVEKFYSHIRGRKDKEGNWKPSPRHKGCLPSAKREAALKEWRERK</sequence>
<feature type="region of interest" description="Disordered" evidence="1">
    <location>
        <begin position="81"/>
        <end position="100"/>
    </location>
</feature>
<protein>
    <recommendedName>
        <fullName evidence="4">HNH endonuclease</fullName>
    </recommendedName>
</protein>
<dbReference type="EMBL" id="JBHSFK010000012">
    <property type="protein sequence ID" value="MFC4501771.1"/>
    <property type="molecule type" value="Genomic_DNA"/>
</dbReference>
<evidence type="ECO:0000313" key="2">
    <source>
        <dbReference type="EMBL" id="MFC4501771.1"/>
    </source>
</evidence>
<gene>
    <name evidence="2" type="ORF">ACFPIH_19925</name>
</gene>
<evidence type="ECO:0000313" key="3">
    <source>
        <dbReference type="Proteomes" id="UP001595839"/>
    </source>
</evidence>
<evidence type="ECO:0008006" key="4">
    <source>
        <dbReference type="Google" id="ProtNLM"/>
    </source>
</evidence>
<organism evidence="2 3">
    <name type="scientific">Streptomyces vulcanius</name>
    <dbReference type="NCBI Taxonomy" id="1441876"/>
    <lineage>
        <taxon>Bacteria</taxon>
        <taxon>Bacillati</taxon>
        <taxon>Actinomycetota</taxon>
        <taxon>Actinomycetes</taxon>
        <taxon>Kitasatosporales</taxon>
        <taxon>Streptomycetaceae</taxon>
        <taxon>Streptomyces</taxon>
    </lineage>
</organism>
<reference evidence="3" key="1">
    <citation type="journal article" date="2019" name="Int. J. Syst. Evol. Microbiol.">
        <title>The Global Catalogue of Microorganisms (GCM) 10K type strain sequencing project: providing services to taxonomists for standard genome sequencing and annotation.</title>
        <authorList>
            <consortium name="The Broad Institute Genomics Platform"/>
            <consortium name="The Broad Institute Genome Sequencing Center for Infectious Disease"/>
            <person name="Wu L."/>
            <person name="Ma J."/>
        </authorList>
    </citation>
    <scope>NUCLEOTIDE SEQUENCE [LARGE SCALE GENOMIC DNA]</scope>
    <source>
        <strain evidence="3">CGMCC 4.7177</strain>
    </source>
</reference>
<evidence type="ECO:0000256" key="1">
    <source>
        <dbReference type="SAM" id="MobiDB-lite"/>
    </source>
</evidence>
<dbReference type="Proteomes" id="UP001595839">
    <property type="component" value="Unassembled WGS sequence"/>
</dbReference>
<comment type="caution">
    <text evidence="2">The sequence shown here is derived from an EMBL/GenBank/DDBJ whole genome shotgun (WGS) entry which is preliminary data.</text>
</comment>
<accession>A0ABV9ATG5</accession>
<dbReference type="RefSeq" id="WP_381173710.1">
    <property type="nucleotide sequence ID" value="NZ_JBHSFK010000012.1"/>
</dbReference>
<proteinExistence type="predicted"/>
<keyword evidence="3" id="KW-1185">Reference proteome</keyword>